<feature type="region of interest" description="Disordered" evidence="1">
    <location>
        <begin position="120"/>
        <end position="243"/>
    </location>
</feature>
<sequence>MKLKLPLFSFLVVVPSNMVSSCIKEEHNILTEGIDWNNIDLKVTVKNKKNIYVDDLKDKDILIELNSDAVKVKKILIISKQDDSAKILIRLVSKNNFSEEHEKIFLIEGFKVKNKDTIDDTNLPLNKDGDSKQDEKLKPQINLDKDKTSPIKMSDKKVIHPKPNNNNSDINDLTNKNLNSALPNNSQNPDSQINSNTKNEQITKPSDSQREDDSKLNNMNAEPKKEEIINPSKPNINSDEESKQNIKNPILSTIADKHFLEIELMQKSSSNEIFKMTKSYNEALLGINNFLKTGNYGNSIDFTSSFDKSQSDKFWSFTNKIGVYGDYGQTTHEKVEFYNRSLSIDGMVKQVYLDKFDENDKLNAKVIDKSEFINKLVSKNPFGFLPSNLSQFFYYASLQSISKNLDIKNIKYIKANFDDEVGSIAILIENINGEKFLIEVDKQKVNNLKMNDDFYNYIYDRSFMFSWYAKGWERDFFEKDKGIQNVNENGTMWVVDRVINPEVEKQGFYEFLVATNIHVFSLRKIFDKSLYFDIDSNNEKSKQWNGGFSFSDLNQQVTPRQGGFFFGTRGYQTRSLKGNNFVNSESGSYFPIAKAYEQYLISPYYTPRYYADGFWDIDAETGKKHLEVYDQSTRIGGTKNAGADFVILRLKIHKDNLKHILPKLDEILKYYPEKEKDWYIGLGKNELFHPIKTQFYGGYPVNVDEYFNPDFSQGLASFSFKYNKSTGGIINTQNRIVNKDVFQSLWVKYDENENKDWNSHNDNYKKYLKPFIKDEHGMSKTILTQHSQLYTYAPYEQRKNILGPGSSGSMVIDSSFNLIGINYLFTKDVTYTDTYSNAVALMQGHGEYKNGFDGNLRTDFVKKLINDKVQTVKLNPVKAN</sequence>
<feature type="compositionally biased region" description="Polar residues" evidence="1">
    <location>
        <begin position="178"/>
        <end position="206"/>
    </location>
</feature>
<feature type="compositionally biased region" description="Basic and acidic residues" evidence="1">
    <location>
        <begin position="127"/>
        <end position="158"/>
    </location>
</feature>
<organism evidence="3">
    <name type="scientific">Mycoplasmopsis californica HAZ160_1</name>
    <dbReference type="NCBI Taxonomy" id="1397850"/>
    <lineage>
        <taxon>Bacteria</taxon>
        <taxon>Bacillati</taxon>
        <taxon>Mycoplasmatota</taxon>
        <taxon>Mycoplasmoidales</taxon>
        <taxon>Metamycoplasmataceae</taxon>
        <taxon>Mycoplasmopsis</taxon>
    </lineage>
</organism>
<evidence type="ECO:0000259" key="2">
    <source>
        <dbReference type="Pfam" id="PF01732"/>
    </source>
</evidence>
<feature type="compositionally biased region" description="Low complexity" evidence="1">
    <location>
        <begin position="164"/>
        <end position="177"/>
    </location>
</feature>
<dbReference type="NCBIfam" id="NF045843">
    <property type="entry name" value="MAG2960_Ser_prot"/>
    <property type="match status" value="1"/>
</dbReference>
<reference evidence="3" key="4">
    <citation type="submission" date="2024-06" db="EMBL/GenBank/DDBJ databases">
        <authorList>
            <consortium name="Mycoplasma californicum genome sequencing consortium"/>
            <person name="Hata E."/>
            <person name="Tanaka K."/>
            <person name="Tamamura Y."/>
        </authorList>
    </citation>
    <scope>NUCLEOTIDE SEQUENCE</scope>
    <source>
        <strain evidence="3">HAZ160_1</strain>
    </source>
</reference>
<dbReference type="AlphaFoldDB" id="A0AAT9F8P5"/>
<accession>A0AAT9F8P5</accession>
<dbReference type="Pfam" id="PF01732">
    <property type="entry name" value="Mycop_pep_DUF31"/>
    <property type="match status" value="1"/>
</dbReference>
<dbReference type="PROSITE" id="PS51257">
    <property type="entry name" value="PROKAR_LIPOPROTEIN"/>
    <property type="match status" value="1"/>
</dbReference>
<dbReference type="EMBL" id="AP013353">
    <property type="protein sequence ID" value="BAP01258.1"/>
    <property type="molecule type" value="Genomic_DNA"/>
</dbReference>
<dbReference type="InterPro" id="IPR022382">
    <property type="entry name" value="Mycoplasma_peptidase_DUF31"/>
</dbReference>
<dbReference type="RefSeq" id="WP_125075651.1">
    <property type="nucleotide sequence ID" value="NZ_AP013353.1"/>
</dbReference>
<evidence type="ECO:0000256" key="1">
    <source>
        <dbReference type="SAM" id="MobiDB-lite"/>
    </source>
</evidence>
<evidence type="ECO:0000313" key="3">
    <source>
        <dbReference type="EMBL" id="BAP01258.1"/>
    </source>
</evidence>
<reference evidence="3" key="2">
    <citation type="journal article" date="2014" name="Genome Announc.">
        <title>Complete Genome Sequence of Mycoplasma californicum Strain HAZ160_1 from Bovine Mastitic Milk in Japan.</title>
        <authorList>
            <person name="Hata E."/>
            <person name="Murakami K."/>
        </authorList>
    </citation>
    <scope>NUCLEOTIDE SEQUENCE</scope>
    <source>
        <strain evidence="3">HAZ160_1</strain>
    </source>
</reference>
<name>A0AAT9F8P5_9BACT</name>
<gene>
    <name evidence="3" type="primary">lppD</name>
    <name evidence="3" type="ORF">MCAL160_0899</name>
</gene>
<protein>
    <recommendedName>
        <fullName evidence="2">DUF31 domain-containing protein</fullName>
    </recommendedName>
</protein>
<reference evidence="3" key="3">
    <citation type="journal article" date="2019" name="Vet. Microbiol.">
        <title>Mutations associated with change of susceptibility to lincosamides and/or macrolides in field and laboratory-derived Mycoplasma californicum strains in Japan, and development of a rapid detection method for these mutations.</title>
        <authorList>
            <person name="Hata E."/>
            <person name="Nagai K."/>
            <person name="Murakami K."/>
        </authorList>
    </citation>
    <scope>NUCLEOTIDE SEQUENCE</scope>
    <source>
        <strain evidence="3">HAZ160_1</strain>
    </source>
</reference>
<proteinExistence type="predicted"/>
<feature type="domain" description="DUF31" evidence="2">
    <location>
        <begin position="453"/>
        <end position="823"/>
    </location>
</feature>
<reference evidence="3" key="1">
    <citation type="journal article" date="2014" name="Appl. Environ. Microbiol.">
        <title>Molecular Epidemiology of Cases of Mycoplasma californicum Infection in Japan.</title>
        <authorList>
            <person name="Hata E."/>
            <person name="Suzuki K."/>
            <person name="Hanyu H."/>
            <person name="Itoh M."/>
            <person name="Higuchi H."/>
            <person name="Kobayashi H."/>
        </authorList>
    </citation>
    <scope>NUCLEOTIDE SEQUENCE</scope>
    <source>
        <strain evidence="3">HAZ160_1</strain>
    </source>
</reference>
<dbReference type="KEGG" id="mcm:MCAL160_0899"/>